<feature type="transmembrane region" description="Helical" evidence="1">
    <location>
        <begin position="43"/>
        <end position="61"/>
    </location>
</feature>
<organism evidence="2 3">
    <name type="scientific">Synchytrium endobioticum</name>
    <dbReference type="NCBI Taxonomy" id="286115"/>
    <lineage>
        <taxon>Eukaryota</taxon>
        <taxon>Fungi</taxon>
        <taxon>Fungi incertae sedis</taxon>
        <taxon>Chytridiomycota</taxon>
        <taxon>Chytridiomycota incertae sedis</taxon>
        <taxon>Chytridiomycetes</taxon>
        <taxon>Synchytriales</taxon>
        <taxon>Synchytriaceae</taxon>
        <taxon>Synchytrium</taxon>
    </lineage>
</organism>
<protein>
    <submittedName>
        <fullName evidence="2">Uncharacterized protein</fullName>
    </submittedName>
</protein>
<keyword evidence="3" id="KW-1185">Reference proteome</keyword>
<name>A0A507D7X5_9FUNG</name>
<dbReference type="AlphaFoldDB" id="A0A507D7X5"/>
<evidence type="ECO:0000313" key="3">
    <source>
        <dbReference type="Proteomes" id="UP000317494"/>
    </source>
</evidence>
<gene>
    <name evidence="2" type="ORF">SeMB42_g03264</name>
</gene>
<keyword evidence="1" id="KW-0472">Membrane</keyword>
<keyword evidence="1" id="KW-0812">Transmembrane</keyword>
<keyword evidence="1" id="KW-1133">Transmembrane helix</keyword>
<comment type="caution">
    <text evidence="2">The sequence shown here is derived from an EMBL/GenBank/DDBJ whole genome shotgun (WGS) entry which is preliminary data.</text>
</comment>
<reference evidence="2 3" key="1">
    <citation type="journal article" date="2019" name="Sci. Rep.">
        <title>Comparative genomics of chytrid fungi reveal insights into the obligate biotrophic and pathogenic lifestyle of Synchytrium endobioticum.</title>
        <authorList>
            <person name="van de Vossenberg B.T.L.H."/>
            <person name="Warris S."/>
            <person name="Nguyen H.D.T."/>
            <person name="van Gent-Pelzer M.P.E."/>
            <person name="Joly D.L."/>
            <person name="van de Geest H.C."/>
            <person name="Bonants P.J.M."/>
            <person name="Smith D.S."/>
            <person name="Levesque C.A."/>
            <person name="van der Lee T.A.J."/>
        </authorList>
    </citation>
    <scope>NUCLEOTIDE SEQUENCE [LARGE SCALE GENOMIC DNA]</scope>
    <source>
        <strain evidence="2 3">MB42</strain>
    </source>
</reference>
<dbReference type="Proteomes" id="UP000317494">
    <property type="component" value="Unassembled WGS sequence"/>
</dbReference>
<accession>A0A507D7X5</accession>
<proteinExistence type="predicted"/>
<evidence type="ECO:0000256" key="1">
    <source>
        <dbReference type="SAM" id="Phobius"/>
    </source>
</evidence>
<evidence type="ECO:0000313" key="2">
    <source>
        <dbReference type="EMBL" id="TPX47603.1"/>
    </source>
</evidence>
<dbReference type="VEuPathDB" id="FungiDB:SeMB42_g03264"/>
<sequence>MIRLGAIYIPKRPMSASGGGRPAHAEYGQRPSKWQLWALDPEILPLGVITIATCIAFGWWAGRRYSSELRGGPMYQKTRAKLGLSEPEDKGKSW</sequence>
<dbReference type="EMBL" id="QEAN01000113">
    <property type="protein sequence ID" value="TPX47603.1"/>
    <property type="molecule type" value="Genomic_DNA"/>
</dbReference>